<accession>A0A9P9GQU9</accession>
<dbReference type="Proteomes" id="UP000736672">
    <property type="component" value="Unassembled WGS sequence"/>
</dbReference>
<evidence type="ECO:0000313" key="1">
    <source>
        <dbReference type="EMBL" id="KAH7243077.1"/>
    </source>
</evidence>
<dbReference type="EMBL" id="JAGTJS010000019">
    <property type="protein sequence ID" value="KAH7243077.1"/>
    <property type="molecule type" value="Genomic_DNA"/>
</dbReference>
<dbReference type="OrthoDB" id="4367324at2759"/>
<sequence length="293" mass="32551">MAVPTIHNVLAMPTPNFTLNADNPWGVRDCPTWTRIQSRHVRQWDAFNLNNLSSAFGNILRQPTSVGMGAMGTDREFRNLAEMKSHAIDSLLKIVEGPVATIGQLLGQRLESVTVVDHVRDVALPEGTRHYTPSLTFYVGTTTRAYLVVSCVRLSAHWTSEGLKEQQANSLSPLCQLAKYAKLSGTRYGFIMTDKEVVVVRFIVDSTGQYGAEWQAIPQSASGEGTLTVGLAVWALIMMSLHESHRAVATEAETLPINLWWREQGVDGKFTYRHHLSGRELPYLHSGAVYRDS</sequence>
<reference evidence="1" key="1">
    <citation type="journal article" date="2021" name="Nat. Commun.">
        <title>Genetic determinants of endophytism in the Arabidopsis root mycobiome.</title>
        <authorList>
            <person name="Mesny F."/>
            <person name="Miyauchi S."/>
            <person name="Thiergart T."/>
            <person name="Pickel B."/>
            <person name="Atanasova L."/>
            <person name="Karlsson M."/>
            <person name="Huettel B."/>
            <person name="Barry K.W."/>
            <person name="Haridas S."/>
            <person name="Chen C."/>
            <person name="Bauer D."/>
            <person name="Andreopoulos W."/>
            <person name="Pangilinan J."/>
            <person name="LaButti K."/>
            <person name="Riley R."/>
            <person name="Lipzen A."/>
            <person name="Clum A."/>
            <person name="Drula E."/>
            <person name="Henrissat B."/>
            <person name="Kohler A."/>
            <person name="Grigoriev I.V."/>
            <person name="Martin F.M."/>
            <person name="Hacquard S."/>
        </authorList>
    </citation>
    <scope>NUCLEOTIDE SEQUENCE</scope>
    <source>
        <strain evidence="1">FSSC 5 MPI-SDFR-AT-0091</strain>
    </source>
</reference>
<organism evidence="1 2">
    <name type="scientific">Fusarium solani</name>
    <name type="common">Filamentous fungus</name>
    <dbReference type="NCBI Taxonomy" id="169388"/>
    <lineage>
        <taxon>Eukaryota</taxon>
        <taxon>Fungi</taxon>
        <taxon>Dikarya</taxon>
        <taxon>Ascomycota</taxon>
        <taxon>Pezizomycotina</taxon>
        <taxon>Sordariomycetes</taxon>
        <taxon>Hypocreomycetidae</taxon>
        <taxon>Hypocreales</taxon>
        <taxon>Nectriaceae</taxon>
        <taxon>Fusarium</taxon>
        <taxon>Fusarium solani species complex</taxon>
    </lineage>
</organism>
<comment type="caution">
    <text evidence="1">The sequence shown here is derived from an EMBL/GenBank/DDBJ whole genome shotgun (WGS) entry which is preliminary data.</text>
</comment>
<dbReference type="AlphaFoldDB" id="A0A9P9GQU9"/>
<gene>
    <name evidence="1" type="ORF">B0J15DRAFT_566120</name>
</gene>
<name>A0A9P9GQU9_FUSSL</name>
<protein>
    <submittedName>
        <fullName evidence="1">Uncharacterized protein</fullName>
    </submittedName>
</protein>
<evidence type="ECO:0000313" key="2">
    <source>
        <dbReference type="Proteomes" id="UP000736672"/>
    </source>
</evidence>
<proteinExistence type="predicted"/>
<keyword evidence="2" id="KW-1185">Reference proteome</keyword>